<dbReference type="Proteomes" id="UP000309061">
    <property type="component" value="Chromosome"/>
</dbReference>
<evidence type="ECO:0000313" key="3">
    <source>
        <dbReference type="Proteomes" id="UP000309061"/>
    </source>
</evidence>
<evidence type="ECO:0000259" key="1">
    <source>
        <dbReference type="Pfam" id="PF18456"/>
    </source>
</evidence>
<dbReference type="PANTHER" id="PTHR43546:SF3">
    <property type="entry name" value="UPF0173 METAL-DEPENDENT HYDROLASE MJ1163"/>
    <property type="match status" value="1"/>
</dbReference>
<name>A0A6B8KI41_9HYPH</name>
<dbReference type="RefSeq" id="WP_136497564.1">
    <property type="nucleotide sequence ID" value="NZ_CP046052.1"/>
</dbReference>
<dbReference type="AlphaFoldDB" id="A0A6B8KI41"/>
<keyword evidence="2" id="KW-0378">Hydrolase</keyword>
<sequence length="532" mass="59470">MSDGLGFMLSASACIEPLVARWPAWPHTLAPVAHSLHLANYQIDVLQSFLDNPRQHELASKNPRLLGGPFIDHPAHESGRLKTLLETTLGAMKDNIEFAEALLQFSRSLAQEAKGESLEERYASLPAPLRGHVELFYDYLNNPIVRCLEGALYKSRYYKPEQQSLRLFDLQSDDDRPYYMSTPRLDGAGVFDWRISFADARLDDLFRLDVEPAGYEAILELLGGEAAANGALAPLLEESRGKPDPKWRGEGVRIRYFGHACVLVETRDIAILVDPLVASVPREAKVERFSWADLPHRIDYALVTHGHHDHFVVETLLRLRHRIGTLVVPRNSGTFYADFSLRLLAENLGFRNVREVDCFDEIVFEGGRIVAIPFLGEHNDLPAAKSAYLIEAASQSILFAADSNCLDCAIYEPILRLAGPIGVLFVGMECVGAPLSWVYGPMLPLKSERRHDQSRRSNGCDAAKALTLARSVQCKRAFVYAVGREPWIKHLLALSPSENDPYIREIDKFIAAMKAELQGDAELLFGRSEILV</sequence>
<dbReference type="Pfam" id="PF18456">
    <property type="entry name" value="CmlA_N"/>
    <property type="match status" value="1"/>
</dbReference>
<dbReference type="InterPro" id="IPR036866">
    <property type="entry name" value="RibonucZ/Hydroxyglut_hydro"/>
</dbReference>
<dbReference type="Gene3D" id="3.60.15.10">
    <property type="entry name" value="Ribonuclease Z/Hydroxyacylglutathione hydrolase-like"/>
    <property type="match status" value="1"/>
</dbReference>
<dbReference type="PANTHER" id="PTHR43546">
    <property type="entry name" value="UPF0173 METAL-DEPENDENT HYDROLASE MJ1163-RELATED"/>
    <property type="match status" value="1"/>
</dbReference>
<evidence type="ECO:0000313" key="2">
    <source>
        <dbReference type="EMBL" id="QGM46681.1"/>
    </source>
</evidence>
<dbReference type="KEGG" id="mhey:H2LOC_013805"/>
<reference evidence="2 3" key="1">
    <citation type="submission" date="2019-11" db="EMBL/GenBank/DDBJ databases">
        <title>The genome sequence of Methylocystis heyeri.</title>
        <authorList>
            <person name="Oshkin I.Y."/>
            <person name="Miroshnikov K."/>
            <person name="Dedysh S.N."/>
        </authorList>
    </citation>
    <scope>NUCLEOTIDE SEQUENCE [LARGE SCALE GENOMIC DNA]</scope>
    <source>
        <strain evidence="2 3">H2</strain>
    </source>
</reference>
<organism evidence="2 3">
    <name type="scientific">Methylocystis heyeri</name>
    <dbReference type="NCBI Taxonomy" id="391905"/>
    <lineage>
        <taxon>Bacteria</taxon>
        <taxon>Pseudomonadati</taxon>
        <taxon>Pseudomonadota</taxon>
        <taxon>Alphaproteobacteria</taxon>
        <taxon>Hyphomicrobiales</taxon>
        <taxon>Methylocystaceae</taxon>
        <taxon>Methylocystis</taxon>
    </lineage>
</organism>
<proteinExistence type="predicted"/>
<protein>
    <submittedName>
        <fullName evidence="2">MBL fold metallo-hydrolase</fullName>
    </submittedName>
</protein>
<feature type="domain" description="Diiron non-heme beta-hydroxylase N-terminal" evidence="1">
    <location>
        <begin position="9"/>
        <end position="238"/>
    </location>
</feature>
<accession>A0A6B8KI41</accession>
<dbReference type="InterPro" id="IPR050114">
    <property type="entry name" value="UPF0173_UPF0282_UlaG_hydrolase"/>
</dbReference>
<dbReference type="GO" id="GO:0016787">
    <property type="term" value="F:hydrolase activity"/>
    <property type="evidence" value="ECO:0007669"/>
    <property type="project" value="UniProtKB-KW"/>
</dbReference>
<dbReference type="OrthoDB" id="9805728at2"/>
<dbReference type="SUPFAM" id="SSF56281">
    <property type="entry name" value="Metallo-hydrolase/oxidoreductase"/>
    <property type="match status" value="1"/>
</dbReference>
<dbReference type="EMBL" id="CP046052">
    <property type="protein sequence ID" value="QGM46681.1"/>
    <property type="molecule type" value="Genomic_DNA"/>
</dbReference>
<dbReference type="Pfam" id="PF13483">
    <property type="entry name" value="Lactamase_B_3"/>
    <property type="match status" value="1"/>
</dbReference>
<gene>
    <name evidence="2" type="ORF">H2LOC_013805</name>
</gene>
<dbReference type="InterPro" id="IPR041141">
    <property type="entry name" value="CmlA_N"/>
</dbReference>
<keyword evidence="3" id="KW-1185">Reference proteome</keyword>